<dbReference type="EMBL" id="CP003372">
    <property type="protein sequence ID" value="AGB30227.1"/>
    <property type="molecule type" value="Genomic_DNA"/>
</dbReference>
<sequence length="587" mass="66696">MFSTRSSPVPRDVISRWLEFEDASSFSPILGNWTRVYQSGDKIFEADYGSLRQAYNVQPVLVDLDDIDEFLDGDPKSQAPRLIFSGGTPAWSSEEGDHWDDESTKSVNGVEASRFLTKLRHDAPRVEHGILSFHTLVEDGLRNFRSHETDDHVIRFDEDAWEERAEQSGFITDNLLSMDIQTGYLLDYLDARNAALVLAYFQSRSLRESTIEVDIDDDGWTELEIDEFPAKKLSRYVDGLDERYPHIELHCFYAILPSSANRSAEEEASQNREIPFRTIRGDSYSPDDVENQRGFKDAGLKRPAHGAQSLEEAMSFYDWVFFDMSVLEKYIQADDGHVNWWSRQGGDVAWKDIFSERVYRNDEFEVALLLDDLAHIPDQEIPHWKTHNIAPSGGIPEEGITNFVLGEFVDTESYSGQVLNAITSLNEIVEDEYSKSIFETLEESDPAHLVIMPPRNEQDALLDSMDALNKVFFERIDTGSIREILPEEREEDVGGSKSALFELAADHLGNEEAVEVFEPINGIYDLRVVADHRSASSKWERGMDSFGISPDTANYREAYCNIMEQLSEAIIRISDAIDTSATEDSPE</sequence>
<proteinExistence type="predicted"/>
<gene>
    <name evidence="2" type="ordered locus">Natpe_0293</name>
</gene>
<accession>L0JI38</accession>
<protein>
    <submittedName>
        <fullName evidence="2">Uncharacterized protein</fullName>
    </submittedName>
</protein>
<evidence type="ECO:0000313" key="2">
    <source>
        <dbReference type="EMBL" id="AGB30227.1"/>
    </source>
</evidence>
<reference evidence="3" key="1">
    <citation type="submission" date="2012-02" db="EMBL/GenBank/DDBJ databases">
        <title>Complete sequence of chromosome of Natrinema pellirubrum DSM 15624.</title>
        <authorList>
            <person name="Lucas S."/>
            <person name="Han J."/>
            <person name="Lapidus A."/>
            <person name="Cheng J.-F."/>
            <person name="Goodwin L."/>
            <person name="Pitluck S."/>
            <person name="Peters L."/>
            <person name="Teshima H."/>
            <person name="Detter J.C."/>
            <person name="Han C."/>
            <person name="Tapia R."/>
            <person name="Land M."/>
            <person name="Hauser L."/>
            <person name="Kyrpides N."/>
            <person name="Ivanova N."/>
            <person name="Pagani I."/>
            <person name="Sproer C."/>
            <person name="Anderson I."/>
            <person name="Woyke T."/>
        </authorList>
    </citation>
    <scope>NUCLEOTIDE SEQUENCE [LARGE SCALE GENOMIC DNA]</scope>
    <source>
        <strain evidence="3">DSM 15624 / JCM 10476 / NCIMB 786</strain>
    </source>
</reference>
<name>L0JI38_NATP1</name>
<dbReference type="AlphaFoldDB" id="L0JI38"/>
<organism evidence="2 3">
    <name type="scientific">Natrinema pellirubrum (strain DSM 15624 / CIP 106293 / JCM 10476 / NCIMB 786 / 157)</name>
    <dbReference type="NCBI Taxonomy" id="797303"/>
    <lineage>
        <taxon>Archaea</taxon>
        <taxon>Methanobacteriati</taxon>
        <taxon>Methanobacteriota</taxon>
        <taxon>Stenosarchaea group</taxon>
        <taxon>Halobacteria</taxon>
        <taxon>Halobacteriales</taxon>
        <taxon>Natrialbaceae</taxon>
        <taxon>Natrinema</taxon>
    </lineage>
</organism>
<dbReference type="KEGG" id="npe:Natpe_0293"/>
<dbReference type="HOGENOM" id="CLU_464344_0_0_2"/>
<feature type="region of interest" description="Disordered" evidence="1">
    <location>
        <begin position="264"/>
        <end position="288"/>
    </location>
</feature>
<dbReference type="Proteomes" id="UP000010843">
    <property type="component" value="Chromosome"/>
</dbReference>
<dbReference type="eggNOG" id="ENOG502N5RE">
    <property type="taxonomic scope" value="Archaea"/>
</dbReference>
<evidence type="ECO:0000313" key="3">
    <source>
        <dbReference type="Proteomes" id="UP000010843"/>
    </source>
</evidence>
<evidence type="ECO:0000256" key="1">
    <source>
        <dbReference type="SAM" id="MobiDB-lite"/>
    </source>
</evidence>